<dbReference type="Pfam" id="PF16925">
    <property type="entry name" value="TetR_C_13"/>
    <property type="match status" value="1"/>
</dbReference>
<evidence type="ECO:0000259" key="6">
    <source>
        <dbReference type="PROSITE" id="PS50977"/>
    </source>
</evidence>
<evidence type="ECO:0000313" key="8">
    <source>
        <dbReference type="Proteomes" id="UP000298781"/>
    </source>
</evidence>
<dbReference type="InterPro" id="IPR036271">
    <property type="entry name" value="Tet_transcr_reg_TetR-rel_C_sf"/>
</dbReference>
<dbReference type="InterPro" id="IPR011075">
    <property type="entry name" value="TetR_C"/>
</dbReference>
<dbReference type="EMBL" id="CP039690">
    <property type="protein sequence ID" value="QCI63687.1"/>
    <property type="molecule type" value="Genomic_DNA"/>
</dbReference>
<reference evidence="7 8" key="1">
    <citation type="submission" date="2019-04" db="EMBL/GenBank/DDBJ databases">
        <title>Phreatobacter aquaticus sp. nov.</title>
        <authorList>
            <person name="Choi A."/>
        </authorList>
    </citation>
    <scope>NUCLEOTIDE SEQUENCE [LARGE SCALE GENOMIC DNA]</scope>
    <source>
        <strain evidence="7 8">KCTC 52518</strain>
    </source>
</reference>
<dbReference type="KEGG" id="pstg:E8M01_05200"/>
<dbReference type="Gene3D" id="1.10.10.60">
    <property type="entry name" value="Homeodomain-like"/>
    <property type="match status" value="1"/>
</dbReference>
<feature type="domain" description="HTH tetR-type" evidence="6">
    <location>
        <begin position="22"/>
        <end position="82"/>
    </location>
</feature>
<evidence type="ECO:0000256" key="4">
    <source>
        <dbReference type="PROSITE-ProRule" id="PRU00335"/>
    </source>
</evidence>
<dbReference type="PANTHER" id="PTHR47506">
    <property type="entry name" value="TRANSCRIPTIONAL REGULATORY PROTEIN"/>
    <property type="match status" value="1"/>
</dbReference>
<dbReference type="AlphaFoldDB" id="A0A4D7B6V0"/>
<name>A0A4D7B6V0_9HYPH</name>
<dbReference type="InterPro" id="IPR001647">
    <property type="entry name" value="HTH_TetR"/>
</dbReference>
<dbReference type="GO" id="GO:0003677">
    <property type="term" value="F:DNA binding"/>
    <property type="evidence" value="ECO:0007669"/>
    <property type="project" value="UniProtKB-UniRule"/>
</dbReference>
<accession>A0A4D7B6V0</accession>
<sequence>MSTDFMQDGTKKPRRTPGRPRSFSEAEVLERVRRVFLEKGFSAASVDDLAKAAGLNRPSLYAAFGNKEQLYLAVIARHGTQSVAGIDQIMAGEGSIEQRLTKLYRTAISLYTAPPRPQGCMIIGTASVEAPTHPDIAKAAAAFIAGNEKALERAFANAVEAGELSPEPSPVARARLGGAIFDTLAVRARIGTSIDDLRAFASSAVPLICASPAQPT</sequence>
<dbReference type="Gene3D" id="1.10.357.10">
    <property type="entry name" value="Tetracycline Repressor, domain 2"/>
    <property type="match status" value="1"/>
</dbReference>
<evidence type="ECO:0000256" key="5">
    <source>
        <dbReference type="SAM" id="MobiDB-lite"/>
    </source>
</evidence>
<dbReference type="PANTHER" id="PTHR47506:SF1">
    <property type="entry name" value="HTH-TYPE TRANSCRIPTIONAL REGULATOR YJDC"/>
    <property type="match status" value="1"/>
</dbReference>
<dbReference type="InterPro" id="IPR009057">
    <property type="entry name" value="Homeodomain-like_sf"/>
</dbReference>
<feature type="DNA-binding region" description="H-T-H motif" evidence="4">
    <location>
        <begin position="45"/>
        <end position="64"/>
    </location>
</feature>
<proteinExistence type="predicted"/>
<organism evidence="7 8">
    <name type="scientific">Phreatobacter stygius</name>
    <dbReference type="NCBI Taxonomy" id="1940610"/>
    <lineage>
        <taxon>Bacteria</taxon>
        <taxon>Pseudomonadati</taxon>
        <taxon>Pseudomonadota</taxon>
        <taxon>Alphaproteobacteria</taxon>
        <taxon>Hyphomicrobiales</taxon>
        <taxon>Phreatobacteraceae</taxon>
        <taxon>Phreatobacter</taxon>
    </lineage>
</organism>
<feature type="region of interest" description="Disordered" evidence="5">
    <location>
        <begin position="1"/>
        <end position="24"/>
    </location>
</feature>
<keyword evidence="2 4" id="KW-0238">DNA-binding</keyword>
<protein>
    <submittedName>
        <fullName evidence="7">TetR/AcrR family transcriptional regulator</fullName>
    </submittedName>
</protein>
<evidence type="ECO:0000256" key="2">
    <source>
        <dbReference type="ARBA" id="ARBA00023125"/>
    </source>
</evidence>
<dbReference type="Pfam" id="PF00440">
    <property type="entry name" value="TetR_N"/>
    <property type="match status" value="1"/>
</dbReference>
<dbReference type="SUPFAM" id="SSF48498">
    <property type="entry name" value="Tetracyclin repressor-like, C-terminal domain"/>
    <property type="match status" value="1"/>
</dbReference>
<dbReference type="PRINTS" id="PR00455">
    <property type="entry name" value="HTHTETR"/>
</dbReference>
<dbReference type="InterPro" id="IPR023772">
    <property type="entry name" value="DNA-bd_HTH_TetR-type_CS"/>
</dbReference>
<gene>
    <name evidence="7" type="ORF">E8M01_05200</name>
</gene>
<evidence type="ECO:0000313" key="7">
    <source>
        <dbReference type="EMBL" id="QCI63687.1"/>
    </source>
</evidence>
<keyword evidence="1" id="KW-0805">Transcription regulation</keyword>
<dbReference type="OrthoDB" id="9795242at2"/>
<dbReference type="PROSITE" id="PS01081">
    <property type="entry name" value="HTH_TETR_1"/>
    <property type="match status" value="1"/>
</dbReference>
<keyword evidence="3" id="KW-0804">Transcription</keyword>
<dbReference type="PROSITE" id="PS50977">
    <property type="entry name" value="HTH_TETR_2"/>
    <property type="match status" value="1"/>
</dbReference>
<evidence type="ECO:0000256" key="1">
    <source>
        <dbReference type="ARBA" id="ARBA00023015"/>
    </source>
</evidence>
<evidence type="ECO:0000256" key="3">
    <source>
        <dbReference type="ARBA" id="ARBA00023163"/>
    </source>
</evidence>
<dbReference type="Proteomes" id="UP000298781">
    <property type="component" value="Chromosome"/>
</dbReference>
<dbReference type="SUPFAM" id="SSF46689">
    <property type="entry name" value="Homeodomain-like"/>
    <property type="match status" value="1"/>
</dbReference>
<keyword evidence="8" id="KW-1185">Reference proteome</keyword>